<dbReference type="SUPFAM" id="SSF46689">
    <property type="entry name" value="Homeodomain-like"/>
    <property type="match status" value="1"/>
</dbReference>
<organism evidence="6 7">
    <name type="scientific">Novosphingobium capsulatum</name>
    <dbReference type="NCBI Taxonomy" id="13688"/>
    <lineage>
        <taxon>Bacteria</taxon>
        <taxon>Pseudomonadati</taxon>
        <taxon>Pseudomonadota</taxon>
        <taxon>Alphaproteobacteria</taxon>
        <taxon>Sphingomonadales</taxon>
        <taxon>Sphingomonadaceae</taxon>
        <taxon>Novosphingobium</taxon>
    </lineage>
</organism>
<proteinExistence type="predicted"/>
<protein>
    <submittedName>
        <fullName evidence="6">AcrR family transcriptional regulator</fullName>
    </submittedName>
</protein>
<sequence length="210" mass="22821">MSDGEATSRERSNQKARTRADLLAAATALVRAGKRPTVEEAALAAGISKRTAYRYFSSQEHLLADSALETLRPRMDAMLASVSTSNDVHARVASLAVALRRLAEEHDAELREMIRASLNKGASAADDNTPRQRGGRRLDWIRASLEPVRGRIAASEFERLTNGLAVCLGIDALMVLRDICGMSGEQAEQTMVWMADALLNSMVPQGQEAE</sequence>
<keyword evidence="1" id="KW-0805">Transcription regulation</keyword>
<gene>
    <name evidence="6" type="ORF">J2792_004057</name>
</gene>
<evidence type="ECO:0000256" key="3">
    <source>
        <dbReference type="ARBA" id="ARBA00023163"/>
    </source>
</evidence>
<evidence type="ECO:0000256" key="2">
    <source>
        <dbReference type="ARBA" id="ARBA00023125"/>
    </source>
</evidence>
<comment type="caution">
    <text evidence="6">The sequence shown here is derived from an EMBL/GenBank/DDBJ whole genome shotgun (WGS) entry which is preliminary data.</text>
</comment>
<keyword evidence="7" id="KW-1185">Reference proteome</keyword>
<accession>A0ABU1MS49</accession>
<dbReference type="PANTHER" id="PTHR30055">
    <property type="entry name" value="HTH-TYPE TRANSCRIPTIONAL REGULATOR RUTR"/>
    <property type="match status" value="1"/>
</dbReference>
<dbReference type="InterPro" id="IPR050109">
    <property type="entry name" value="HTH-type_TetR-like_transc_reg"/>
</dbReference>
<evidence type="ECO:0000313" key="6">
    <source>
        <dbReference type="EMBL" id="MDR6513165.1"/>
    </source>
</evidence>
<feature type="domain" description="HTH tetR-type" evidence="5">
    <location>
        <begin position="16"/>
        <end position="74"/>
    </location>
</feature>
<evidence type="ECO:0000256" key="1">
    <source>
        <dbReference type="ARBA" id="ARBA00023015"/>
    </source>
</evidence>
<dbReference type="PANTHER" id="PTHR30055:SF234">
    <property type="entry name" value="HTH-TYPE TRANSCRIPTIONAL REGULATOR BETI"/>
    <property type="match status" value="1"/>
</dbReference>
<keyword evidence="2 4" id="KW-0238">DNA-binding</keyword>
<dbReference type="InterPro" id="IPR001647">
    <property type="entry name" value="HTH_TetR"/>
</dbReference>
<dbReference type="RefSeq" id="WP_309806498.1">
    <property type="nucleotide sequence ID" value="NZ_JAVDRD010000016.1"/>
</dbReference>
<dbReference type="Proteomes" id="UP001184150">
    <property type="component" value="Unassembled WGS sequence"/>
</dbReference>
<dbReference type="PROSITE" id="PS50977">
    <property type="entry name" value="HTH_TETR_2"/>
    <property type="match status" value="1"/>
</dbReference>
<dbReference type="EMBL" id="JAVDRD010000016">
    <property type="protein sequence ID" value="MDR6513165.1"/>
    <property type="molecule type" value="Genomic_DNA"/>
</dbReference>
<evidence type="ECO:0000256" key="4">
    <source>
        <dbReference type="PROSITE-ProRule" id="PRU00335"/>
    </source>
</evidence>
<keyword evidence="3" id="KW-0804">Transcription</keyword>
<dbReference type="InterPro" id="IPR009057">
    <property type="entry name" value="Homeodomain-like_sf"/>
</dbReference>
<evidence type="ECO:0000259" key="5">
    <source>
        <dbReference type="PROSITE" id="PS50977"/>
    </source>
</evidence>
<evidence type="ECO:0000313" key="7">
    <source>
        <dbReference type="Proteomes" id="UP001184150"/>
    </source>
</evidence>
<dbReference type="Gene3D" id="1.10.357.10">
    <property type="entry name" value="Tetracycline Repressor, domain 2"/>
    <property type="match status" value="1"/>
</dbReference>
<dbReference type="Pfam" id="PF00440">
    <property type="entry name" value="TetR_N"/>
    <property type="match status" value="1"/>
</dbReference>
<feature type="DNA-binding region" description="H-T-H motif" evidence="4">
    <location>
        <begin position="37"/>
        <end position="56"/>
    </location>
</feature>
<reference evidence="6 7" key="1">
    <citation type="submission" date="2023-07" db="EMBL/GenBank/DDBJ databases">
        <title>Sorghum-associated microbial communities from plants grown in Nebraska, USA.</title>
        <authorList>
            <person name="Schachtman D."/>
        </authorList>
    </citation>
    <scope>NUCLEOTIDE SEQUENCE [LARGE SCALE GENOMIC DNA]</scope>
    <source>
        <strain evidence="6 7">DS1027</strain>
    </source>
</reference>
<name>A0ABU1MS49_9SPHN</name>